<dbReference type="Proteomes" id="UP001189429">
    <property type="component" value="Unassembled WGS sequence"/>
</dbReference>
<evidence type="ECO:0000256" key="2">
    <source>
        <dbReference type="SAM" id="SignalP"/>
    </source>
</evidence>
<name>A0ABN9W2Q2_9DINO</name>
<dbReference type="EMBL" id="CAUYUJ010018004">
    <property type="protein sequence ID" value="CAK0879800.1"/>
    <property type="molecule type" value="Genomic_DNA"/>
</dbReference>
<evidence type="ECO:0000313" key="3">
    <source>
        <dbReference type="EMBL" id="CAK0879800.1"/>
    </source>
</evidence>
<feature type="compositionally biased region" description="Basic and acidic residues" evidence="1">
    <location>
        <begin position="1076"/>
        <end position="1094"/>
    </location>
</feature>
<accession>A0ABN9W2Q2</accession>
<proteinExistence type="predicted"/>
<reference evidence="3" key="1">
    <citation type="submission" date="2023-10" db="EMBL/GenBank/DDBJ databases">
        <authorList>
            <person name="Chen Y."/>
            <person name="Shah S."/>
            <person name="Dougan E. K."/>
            <person name="Thang M."/>
            <person name="Chan C."/>
        </authorList>
    </citation>
    <scope>NUCLEOTIDE SEQUENCE [LARGE SCALE GENOMIC DNA]</scope>
</reference>
<keyword evidence="4" id="KW-1185">Reference proteome</keyword>
<evidence type="ECO:0000256" key="1">
    <source>
        <dbReference type="SAM" id="MobiDB-lite"/>
    </source>
</evidence>
<feature type="region of interest" description="Disordered" evidence="1">
    <location>
        <begin position="1035"/>
        <end position="1121"/>
    </location>
</feature>
<organism evidence="3 4">
    <name type="scientific">Prorocentrum cordatum</name>
    <dbReference type="NCBI Taxonomy" id="2364126"/>
    <lineage>
        <taxon>Eukaryota</taxon>
        <taxon>Sar</taxon>
        <taxon>Alveolata</taxon>
        <taxon>Dinophyceae</taxon>
        <taxon>Prorocentrales</taxon>
        <taxon>Prorocentraceae</taxon>
        <taxon>Prorocentrum</taxon>
    </lineage>
</organism>
<evidence type="ECO:0000313" key="4">
    <source>
        <dbReference type="Proteomes" id="UP001189429"/>
    </source>
</evidence>
<feature type="signal peptide" evidence="2">
    <location>
        <begin position="1"/>
        <end position="16"/>
    </location>
</feature>
<sequence length="1222" mass="132193">MFAVHMDLLRAVASLADLAGLIGTDSRGAGRLRQPRLRSTVVLCLAEAAAAKSDECIKTQPGGLCDEGDALGAPDCSFTAEEAGEILLDELTGIGDYETWWTSWQETQEYNVDHDVGIDCHFWDHRNDKEACAKRLKAAADMFEQQHGVDPDVLPLPVCDFLSWFDDEFDWPLNHTGGVKPEHGGPWPPPKPSLPPCALEAVCPPAWLPPDLGEICPACPEAPPCPAAPQVCALPEAPAGGAEGWVVAAAPGVIVALVLEAARALQCCRCRRAREDDGRTPSLPPLAAEEVWCADLAVGAVVRVSYAGEAMDHMWVVLWPARKRDRRGHLRGRAAYWVISADGDVREEDLSGRSPATGPSGGSLLDQATGDPPDGRRLLYRFRRRPSTEEILELAAECRKTMLRQGHAEAEEPRSVVTADGAERPGRELFPWAAVRRPWVLAEPLPDMQVGTLVDPLPSGALRDGAQALCWLDGCGRWARVEQVDEDRVVDYAAHRADELRVALGVPPWAGAGAELVEGTATPPPAAPSGRLPLTDRLDERLGLAPEEPPGQWPSDDFVNDVRTLRVDQLIAPGFRSHVSRRAKEECELMQGDKTAAAVAAGAAAARASREVPEGEATTTAQRAPLALASGDRDVFPLPRLARPLASWGGSRARVAGARLRREHELANGAIDSLNWLAGWGPDDVGPPRSLDAMGGKHAGIAQWVMEDVVGEAGRPYLKGDQKRMRRPINAIDFDSLPTPYFDPLLKRNQNMYHNCSREGIAVDSKEAEALLGDFKLFLGMTDVKDCFYWMRIPLSLAKFFALPAAPAHVSGLEGQGLEGAKLGADAPVYPAPGRDAALSGRALMKDRGPPLAIEVGPGQRGGACVYVDNAGALAPSESLATGALENWTGHFEALGTKLDLELMRSGVSDGRIWKVCVGLGGLLARGRATGRALEMVLGHRAFCGLALRGPRSSQHASCRFGQRHYLEAARLWAEVVKEIKMFCGLLALMVQDWWRPWNYCVLQTDASESGWGMAQSFWPRKVVEQVGRLPERARFRSAQGRAAPEGLREGPRSLLRPGSQERARSPTATPQLPLQERRAARDGRHSAALDERGLNGLDLAGDAGEDAEGDSSSSGSDSEPHADAILAAQDSGVSLLETLAVTQATRVRYKRYLDRFFSHVGLSRKQLLARTDEEIDELMCSYLTEHYLQGEQSSFSDQTVAAWVNANLAFGRVGGSVLPRT</sequence>
<keyword evidence="2" id="KW-0732">Signal</keyword>
<feature type="region of interest" description="Disordered" evidence="1">
    <location>
        <begin position="348"/>
        <end position="376"/>
    </location>
</feature>
<protein>
    <submittedName>
        <fullName evidence="3">Uncharacterized protein</fullName>
    </submittedName>
</protein>
<feature type="chain" id="PRO_5045312509" evidence="2">
    <location>
        <begin position="17"/>
        <end position="1222"/>
    </location>
</feature>
<comment type="caution">
    <text evidence="3">The sequence shown here is derived from an EMBL/GenBank/DDBJ whole genome shotgun (WGS) entry which is preliminary data.</text>
</comment>
<gene>
    <name evidence="3" type="ORF">PCOR1329_LOCUS63122</name>
</gene>